<evidence type="ECO:0000313" key="3">
    <source>
        <dbReference type="Proteomes" id="UP000191285"/>
    </source>
</evidence>
<evidence type="ECO:0000256" key="1">
    <source>
        <dbReference type="SAM" id="MobiDB-lite"/>
    </source>
</evidence>
<dbReference type="Proteomes" id="UP000191285">
    <property type="component" value="Unassembled WGS sequence"/>
</dbReference>
<proteinExistence type="predicted"/>
<protein>
    <submittedName>
        <fullName evidence="2">Uncharacterized protein</fullName>
    </submittedName>
</protein>
<dbReference type="AlphaFoldDB" id="A0A1V6TNW8"/>
<accession>A0A1V6TNW8</accession>
<evidence type="ECO:0000313" key="2">
    <source>
        <dbReference type="EMBL" id="OQE27590.1"/>
    </source>
</evidence>
<organism evidence="2 3">
    <name type="scientific">Penicillium steckii</name>
    <dbReference type="NCBI Taxonomy" id="303698"/>
    <lineage>
        <taxon>Eukaryota</taxon>
        <taxon>Fungi</taxon>
        <taxon>Dikarya</taxon>
        <taxon>Ascomycota</taxon>
        <taxon>Pezizomycotina</taxon>
        <taxon>Eurotiomycetes</taxon>
        <taxon>Eurotiomycetidae</taxon>
        <taxon>Eurotiales</taxon>
        <taxon>Aspergillaceae</taxon>
        <taxon>Penicillium</taxon>
    </lineage>
</organism>
<keyword evidence="3" id="KW-1185">Reference proteome</keyword>
<feature type="region of interest" description="Disordered" evidence="1">
    <location>
        <begin position="1"/>
        <end position="60"/>
    </location>
</feature>
<name>A0A1V6TNW8_9EURO</name>
<gene>
    <name evidence="2" type="ORF">PENSTE_c004G03689</name>
</gene>
<comment type="caution">
    <text evidence="2">The sequence shown here is derived from an EMBL/GenBank/DDBJ whole genome shotgun (WGS) entry which is preliminary data.</text>
</comment>
<feature type="compositionally biased region" description="Basic and acidic residues" evidence="1">
    <location>
        <begin position="45"/>
        <end position="60"/>
    </location>
</feature>
<sequence length="139" mass="15619">MIKLGEKSGSLESSQELPASGLVDPCQVADPNPGPLSGESKGIQHNKESKDIQYSKDTNKTKATQYNKVIKDTKQPKDIKQIRDIKDSKDIKYIRDIKDDKDDTATIHTQTPHSYITRETIHLKTILNTKTNKQLSTLN</sequence>
<dbReference type="EMBL" id="MLKD01000004">
    <property type="protein sequence ID" value="OQE27590.1"/>
    <property type="molecule type" value="Genomic_DNA"/>
</dbReference>
<reference evidence="3" key="1">
    <citation type="journal article" date="2017" name="Nat. Microbiol.">
        <title>Global analysis of biosynthetic gene clusters reveals vast potential of secondary metabolite production in Penicillium species.</title>
        <authorList>
            <person name="Nielsen J.C."/>
            <person name="Grijseels S."/>
            <person name="Prigent S."/>
            <person name="Ji B."/>
            <person name="Dainat J."/>
            <person name="Nielsen K.F."/>
            <person name="Frisvad J.C."/>
            <person name="Workman M."/>
            <person name="Nielsen J."/>
        </authorList>
    </citation>
    <scope>NUCLEOTIDE SEQUENCE [LARGE SCALE GENOMIC DNA]</scope>
    <source>
        <strain evidence="3">IBT 24891</strain>
    </source>
</reference>